<evidence type="ECO:0000313" key="5">
    <source>
        <dbReference type="Proteomes" id="UP000005096"/>
    </source>
</evidence>
<dbReference type="InterPro" id="IPR000182">
    <property type="entry name" value="GNAT_dom"/>
</dbReference>
<dbReference type="GO" id="GO:0016747">
    <property type="term" value="F:acyltransferase activity, transferring groups other than amino-acyl groups"/>
    <property type="evidence" value="ECO:0007669"/>
    <property type="project" value="InterPro"/>
</dbReference>
<evidence type="ECO:0000313" key="4">
    <source>
        <dbReference type="EMBL" id="EFQ24599.1"/>
    </source>
</evidence>
<dbReference type="InterPro" id="IPR016181">
    <property type="entry name" value="Acyl_CoA_acyltransferase"/>
</dbReference>
<proteinExistence type="predicted"/>
<organism evidence="4 5">
    <name type="scientific">Aminomonas paucivorans DSM 12260</name>
    <dbReference type="NCBI Taxonomy" id="584708"/>
    <lineage>
        <taxon>Bacteria</taxon>
        <taxon>Thermotogati</taxon>
        <taxon>Synergistota</taxon>
        <taxon>Synergistia</taxon>
        <taxon>Synergistales</taxon>
        <taxon>Synergistaceae</taxon>
        <taxon>Aminomonas</taxon>
    </lineage>
</organism>
<gene>
    <name evidence="4" type="ORF">Apau_2188</name>
</gene>
<feature type="domain" description="N-acetyltransferase" evidence="3">
    <location>
        <begin position="10"/>
        <end position="165"/>
    </location>
</feature>
<reference evidence="4 5" key="1">
    <citation type="journal article" date="2010" name="Stand. Genomic Sci.">
        <title>Non-contiguous finished genome sequence of Aminomonas paucivorans type strain (GLU-3).</title>
        <authorList>
            <person name="Pitluck S."/>
            <person name="Yasawong M."/>
            <person name="Held B."/>
            <person name="Lapidus A."/>
            <person name="Nolan M."/>
            <person name="Copeland A."/>
            <person name="Lucas S."/>
            <person name="Del Rio T.G."/>
            <person name="Tice H."/>
            <person name="Cheng J.F."/>
            <person name="Chertkov O."/>
            <person name="Goodwin L."/>
            <person name="Tapia R."/>
            <person name="Han C."/>
            <person name="Liolios K."/>
            <person name="Ivanova N."/>
            <person name="Mavromatis K."/>
            <person name="Ovchinnikova G."/>
            <person name="Pati A."/>
            <person name="Chen A."/>
            <person name="Palaniappan K."/>
            <person name="Land M."/>
            <person name="Hauser L."/>
            <person name="Chang Y.J."/>
            <person name="Jeffries C.D."/>
            <person name="Pukall R."/>
            <person name="Spring S."/>
            <person name="Rohde M."/>
            <person name="Sikorski J."/>
            <person name="Goker M."/>
            <person name="Woyke T."/>
            <person name="Bristow J."/>
            <person name="Eisen J.A."/>
            <person name="Markowitz V."/>
            <person name="Hugenholtz P."/>
            <person name="Kyrpides N.C."/>
            <person name="Klenk H.P."/>
        </authorList>
    </citation>
    <scope>NUCLEOTIDE SEQUENCE [LARGE SCALE GENOMIC DNA]</scope>
    <source>
        <strain evidence="4 5">DSM 12260</strain>
    </source>
</reference>
<dbReference type="HOGENOM" id="CLU_116318_1_0_0"/>
<dbReference type="InterPro" id="IPR050832">
    <property type="entry name" value="Bact_Acetyltransf"/>
</dbReference>
<dbReference type="PANTHER" id="PTHR43877">
    <property type="entry name" value="AMINOALKYLPHOSPHONATE N-ACETYLTRANSFERASE-RELATED-RELATED"/>
    <property type="match status" value="1"/>
</dbReference>
<name>E3CZA2_9BACT</name>
<keyword evidence="2" id="KW-0012">Acyltransferase</keyword>
<dbReference type="PaxDb" id="584708-Apau_2188"/>
<dbReference type="PROSITE" id="PS51186">
    <property type="entry name" value="GNAT"/>
    <property type="match status" value="1"/>
</dbReference>
<keyword evidence="5" id="KW-1185">Reference proteome</keyword>
<evidence type="ECO:0000256" key="1">
    <source>
        <dbReference type="ARBA" id="ARBA00022679"/>
    </source>
</evidence>
<dbReference type="CDD" id="cd04301">
    <property type="entry name" value="NAT_SF"/>
    <property type="match status" value="1"/>
</dbReference>
<evidence type="ECO:0000259" key="3">
    <source>
        <dbReference type="PROSITE" id="PS51186"/>
    </source>
</evidence>
<protein>
    <submittedName>
        <fullName evidence="4">GCN5-related N-acetyltransferase</fullName>
    </submittedName>
</protein>
<dbReference type="SUPFAM" id="SSF55729">
    <property type="entry name" value="Acyl-CoA N-acyltransferases (Nat)"/>
    <property type="match status" value="1"/>
</dbReference>
<dbReference type="Gene3D" id="3.40.630.30">
    <property type="match status" value="1"/>
</dbReference>
<dbReference type="RefSeq" id="WP_006301843.1">
    <property type="nucleotide sequence ID" value="NZ_CM001022.1"/>
</dbReference>
<sequence length="176" mass="19765">MASEWLDDPIHIREARSGEAEDLSDVAYRSKGYWGYNPETLDQWAGPLTVTEEYLEANPTFVAYEEDDEERILGFCALLCDQGRWELDHMWVIPEAIGRGIGARLFLRACEEAELLGASSLWILSDPSAEGFYKHMGAVRIDQQTTVVDGTERILPILSLRLTTEGPEDPVPHDPA</sequence>
<dbReference type="STRING" id="584708.Apau_2188"/>
<keyword evidence="1 4" id="KW-0808">Transferase</keyword>
<dbReference type="Pfam" id="PF00583">
    <property type="entry name" value="Acetyltransf_1"/>
    <property type="match status" value="1"/>
</dbReference>
<dbReference type="EMBL" id="CM001022">
    <property type="protein sequence ID" value="EFQ24599.1"/>
    <property type="molecule type" value="Genomic_DNA"/>
</dbReference>
<dbReference type="PANTHER" id="PTHR43877:SF2">
    <property type="entry name" value="AMINOALKYLPHOSPHONATE N-ACETYLTRANSFERASE-RELATED"/>
    <property type="match status" value="1"/>
</dbReference>
<dbReference type="Proteomes" id="UP000005096">
    <property type="component" value="Chromosome"/>
</dbReference>
<accession>E3CZA2</accession>
<dbReference type="eggNOG" id="COG0456">
    <property type="taxonomic scope" value="Bacteria"/>
</dbReference>
<evidence type="ECO:0000256" key="2">
    <source>
        <dbReference type="ARBA" id="ARBA00023315"/>
    </source>
</evidence>
<dbReference type="AlphaFoldDB" id="E3CZA2"/>